<dbReference type="RefSeq" id="XP_018381057.1">
    <property type="nucleotide sequence ID" value="XM_018523791.1"/>
</dbReference>
<feature type="chain" id="PRO_5008059096" evidence="2">
    <location>
        <begin position="19"/>
        <end position="154"/>
    </location>
</feature>
<evidence type="ECO:0000256" key="2">
    <source>
        <dbReference type="SAM" id="SignalP"/>
    </source>
</evidence>
<accession>A0A177D7X6</accession>
<evidence type="ECO:0000313" key="3">
    <source>
        <dbReference type="EMBL" id="OAG15636.1"/>
    </source>
</evidence>
<protein>
    <submittedName>
        <fullName evidence="3">Uncharacterized protein</fullName>
    </submittedName>
</protein>
<evidence type="ECO:0000256" key="1">
    <source>
        <dbReference type="SAM" id="MobiDB-lite"/>
    </source>
</evidence>
<evidence type="ECO:0000313" key="4">
    <source>
        <dbReference type="Proteomes" id="UP000077248"/>
    </source>
</evidence>
<dbReference type="Proteomes" id="UP000077248">
    <property type="component" value="Unassembled WGS sequence"/>
</dbReference>
<reference evidence="3 4" key="1">
    <citation type="submission" date="2016-05" db="EMBL/GenBank/DDBJ databases">
        <title>Comparative analysis of secretome profiles of manganese(II)-oxidizing ascomycete fungi.</title>
        <authorList>
            <consortium name="DOE Joint Genome Institute"/>
            <person name="Zeiner C.A."/>
            <person name="Purvine S.O."/>
            <person name="Zink E.M."/>
            <person name="Wu S."/>
            <person name="Pasa-Tolic L."/>
            <person name="Chaput D.L."/>
            <person name="Haridas S."/>
            <person name="Grigoriev I.V."/>
            <person name="Santelli C.M."/>
            <person name="Hansel C.M."/>
        </authorList>
    </citation>
    <scope>NUCLEOTIDE SEQUENCE [LARGE SCALE GENOMIC DNA]</scope>
    <source>
        <strain evidence="3 4">SRC1lrK2f</strain>
    </source>
</reference>
<dbReference type="EMBL" id="KV441492">
    <property type="protein sequence ID" value="OAG15636.1"/>
    <property type="molecule type" value="Genomic_DNA"/>
</dbReference>
<dbReference type="VEuPathDB" id="FungiDB:CC77DRAFT_1012801"/>
<dbReference type="GeneID" id="29109385"/>
<gene>
    <name evidence="3" type="ORF">CC77DRAFT_1012801</name>
</gene>
<feature type="region of interest" description="Disordered" evidence="1">
    <location>
        <begin position="70"/>
        <end position="154"/>
    </location>
</feature>
<sequence>MFGRNLFIAASLAALTLAAPTPTSAVVQHEEAIVERRDAFSLTGLIRDVLKRHASIEAIPDATFDIVVDRRSEETENEGDDVEIDTTEESSEDKRGLNRPGAGGSKRGLNRPGAGGSKRGLNRPGAGGSKRGLNRPGAGGSKRGLNRPGNGGSK</sequence>
<dbReference type="KEGG" id="aalt:CC77DRAFT_1012801"/>
<feature type="signal peptide" evidence="2">
    <location>
        <begin position="1"/>
        <end position="18"/>
    </location>
</feature>
<dbReference type="OMA" id="MYSCTIL"/>
<organism evidence="3 4">
    <name type="scientific">Alternaria alternata</name>
    <name type="common">Alternaria rot fungus</name>
    <name type="synonym">Torula alternata</name>
    <dbReference type="NCBI Taxonomy" id="5599"/>
    <lineage>
        <taxon>Eukaryota</taxon>
        <taxon>Fungi</taxon>
        <taxon>Dikarya</taxon>
        <taxon>Ascomycota</taxon>
        <taxon>Pezizomycotina</taxon>
        <taxon>Dothideomycetes</taxon>
        <taxon>Pleosporomycetidae</taxon>
        <taxon>Pleosporales</taxon>
        <taxon>Pleosporineae</taxon>
        <taxon>Pleosporaceae</taxon>
        <taxon>Alternaria</taxon>
        <taxon>Alternaria sect. Alternaria</taxon>
        <taxon>Alternaria alternata complex</taxon>
    </lineage>
</organism>
<keyword evidence="2" id="KW-0732">Signal</keyword>
<proteinExistence type="predicted"/>
<keyword evidence="4" id="KW-1185">Reference proteome</keyword>
<feature type="compositionally biased region" description="Acidic residues" evidence="1">
    <location>
        <begin position="75"/>
        <end position="91"/>
    </location>
</feature>
<name>A0A177D7X6_ALTAL</name>
<dbReference type="AlphaFoldDB" id="A0A177D7X6"/>